<dbReference type="GO" id="GO:0005737">
    <property type="term" value="C:cytoplasm"/>
    <property type="evidence" value="ECO:0007669"/>
    <property type="project" value="TreeGrafter"/>
</dbReference>
<dbReference type="Pfam" id="PF12850">
    <property type="entry name" value="Metallophos_2"/>
    <property type="match status" value="1"/>
</dbReference>
<evidence type="ECO:0000313" key="6">
    <source>
        <dbReference type="Proteomes" id="UP001431572"/>
    </source>
</evidence>
<dbReference type="PANTHER" id="PTHR42850">
    <property type="entry name" value="METALLOPHOSPHOESTERASE"/>
    <property type="match status" value="1"/>
</dbReference>
<organism evidence="3 5">
    <name type="scientific">Candidatus Chlorohelix allophototropha</name>
    <dbReference type="NCBI Taxonomy" id="3003348"/>
    <lineage>
        <taxon>Bacteria</taxon>
        <taxon>Bacillati</taxon>
        <taxon>Chloroflexota</taxon>
        <taxon>Chloroflexia</taxon>
        <taxon>Candidatus Chloroheliales</taxon>
        <taxon>Candidatus Chloroheliaceae</taxon>
        <taxon>Candidatus Chlorohelix</taxon>
    </lineage>
</organism>
<dbReference type="InterPro" id="IPR024654">
    <property type="entry name" value="Calcineurin-like_PHP_lpxH"/>
</dbReference>
<evidence type="ECO:0000313" key="3">
    <source>
        <dbReference type="EMBL" id="NWJ46349.1"/>
    </source>
</evidence>
<dbReference type="Gene3D" id="3.60.21.10">
    <property type="match status" value="1"/>
</dbReference>
<dbReference type="InterPro" id="IPR029052">
    <property type="entry name" value="Metallo-depent_PP-like"/>
</dbReference>
<gene>
    <name evidence="3" type="ORF">HXX08_10770</name>
    <name evidence="4" type="ORF">OZ401_001498</name>
</gene>
<dbReference type="SUPFAM" id="SSF56300">
    <property type="entry name" value="Metallo-dependent phosphatases"/>
    <property type="match status" value="1"/>
</dbReference>
<dbReference type="Proteomes" id="UP001431572">
    <property type="component" value="Chromosome 1"/>
</dbReference>
<dbReference type="EMBL" id="CP128399">
    <property type="protein sequence ID" value="WJW65720.1"/>
    <property type="molecule type" value="Genomic_DNA"/>
</dbReference>
<dbReference type="RefSeq" id="WP_341467605.1">
    <property type="nucleotide sequence ID" value="NZ_CP128399.1"/>
</dbReference>
<sequence>MKIAAISDIHANLHALDAVLEDISKQNCDVLVVAGDFIDCGPFPVETIRKLRALMPVMIRGNHEGYILDNIFSDKFEHPPFRALYAPGKWAATCLTTEEKDWLASLPTRAELNYGADVNVLVVHGSPRRDNEPIYPNMPDGLLEEMFEGEVRPRRLVIAGHTHRPALIRWRGMTLVNCGSVGYPIDGDTRACYAIAEWNGEDWLVQHRRVEYNRNAALKAIKKNASLQEAGPIMRFIQYLVETGTTAGMSEFVNRYIKSGDHPTPPDDMEHLEMAVIDYLRQYYNNS</sequence>
<protein>
    <submittedName>
        <fullName evidence="4">Metallophosphatase family protein</fullName>
    </submittedName>
    <submittedName>
        <fullName evidence="3">Metallophosphoesterase family protein</fullName>
    </submittedName>
</protein>
<feature type="domain" description="Calcineurin-like phosphoesterase" evidence="2">
    <location>
        <begin position="1"/>
        <end position="198"/>
    </location>
</feature>
<dbReference type="GO" id="GO:0016791">
    <property type="term" value="F:phosphatase activity"/>
    <property type="evidence" value="ECO:0007669"/>
    <property type="project" value="TreeGrafter"/>
</dbReference>
<evidence type="ECO:0000313" key="4">
    <source>
        <dbReference type="EMBL" id="WJW65720.1"/>
    </source>
</evidence>
<reference evidence="4" key="2">
    <citation type="journal article" date="2024" name="Nature">
        <title>Anoxygenic phototroph of the Chloroflexota uses a type I reaction centre.</title>
        <authorList>
            <person name="Tsuji J.M."/>
            <person name="Shaw N.A."/>
            <person name="Nagashima S."/>
            <person name="Venkiteswaran J.J."/>
            <person name="Schiff S.L."/>
            <person name="Watanabe T."/>
            <person name="Fukui M."/>
            <person name="Hanada S."/>
            <person name="Tank M."/>
            <person name="Neufeld J.D."/>
        </authorList>
    </citation>
    <scope>NUCLEOTIDE SEQUENCE</scope>
    <source>
        <strain evidence="4">L227-S17</strain>
    </source>
</reference>
<evidence type="ECO:0000256" key="1">
    <source>
        <dbReference type="ARBA" id="ARBA00008950"/>
    </source>
</evidence>
<comment type="similarity">
    <text evidence="1">Belongs to the metallophosphoesterase superfamily. YfcE family.</text>
</comment>
<name>A0A8T7M225_9CHLR</name>
<evidence type="ECO:0000259" key="2">
    <source>
        <dbReference type="Pfam" id="PF12850"/>
    </source>
</evidence>
<dbReference type="InterPro" id="IPR050126">
    <property type="entry name" value="Ap4A_hydrolase"/>
</dbReference>
<dbReference type="Proteomes" id="UP000521676">
    <property type="component" value="Unassembled WGS sequence"/>
</dbReference>
<keyword evidence="6" id="KW-1185">Reference proteome</keyword>
<accession>A0A8T7M225</accession>
<proteinExistence type="inferred from homology"/>
<dbReference type="EMBL" id="JACATZ010000001">
    <property type="protein sequence ID" value="NWJ46349.1"/>
    <property type="molecule type" value="Genomic_DNA"/>
</dbReference>
<reference evidence="3 5" key="1">
    <citation type="submission" date="2020-06" db="EMBL/GenBank/DDBJ databases">
        <title>Anoxygenic phototrophic Chloroflexota member uses a Type I reaction center.</title>
        <authorList>
            <person name="Tsuji J.M."/>
            <person name="Shaw N.A."/>
            <person name="Nagashima S."/>
            <person name="Venkiteswaran J."/>
            <person name="Schiff S.L."/>
            <person name="Hanada S."/>
            <person name="Tank M."/>
            <person name="Neufeld J.D."/>
        </authorList>
    </citation>
    <scope>NUCLEOTIDE SEQUENCE [LARGE SCALE GENOMIC DNA]</scope>
    <source>
        <strain evidence="3">L227-S17</strain>
    </source>
</reference>
<dbReference type="AlphaFoldDB" id="A0A8T7M225"/>
<evidence type="ECO:0000313" key="5">
    <source>
        <dbReference type="Proteomes" id="UP000521676"/>
    </source>
</evidence>
<dbReference type="PANTHER" id="PTHR42850:SF2">
    <property type="entry name" value="BLL5683 PROTEIN"/>
    <property type="match status" value="1"/>
</dbReference>